<reference evidence="2" key="1">
    <citation type="submission" date="2020-01" db="EMBL/GenBank/DDBJ databases">
        <title>Identification and distribution of gene clusters putatively required for synthesis of sphingolipid metabolism inhibitors in phylogenetically diverse species of the filamentous fungus Fusarium.</title>
        <authorList>
            <person name="Kim H.-S."/>
            <person name="Busman M."/>
            <person name="Brown D.W."/>
            <person name="Divon H."/>
            <person name="Uhlig S."/>
            <person name="Proctor R.H."/>
        </authorList>
    </citation>
    <scope>NUCLEOTIDE SEQUENCE</scope>
    <source>
        <strain evidence="2">NRRL 31653</strain>
    </source>
</reference>
<evidence type="ECO:0000313" key="2">
    <source>
        <dbReference type="EMBL" id="KAF4498922.1"/>
    </source>
</evidence>
<dbReference type="Proteomes" id="UP000737391">
    <property type="component" value="Unassembled WGS sequence"/>
</dbReference>
<organism evidence="2 3">
    <name type="scientific">Fusarium agapanthi</name>
    <dbReference type="NCBI Taxonomy" id="1803897"/>
    <lineage>
        <taxon>Eukaryota</taxon>
        <taxon>Fungi</taxon>
        <taxon>Dikarya</taxon>
        <taxon>Ascomycota</taxon>
        <taxon>Pezizomycotina</taxon>
        <taxon>Sordariomycetes</taxon>
        <taxon>Hypocreomycetidae</taxon>
        <taxon>Hypocreales</taxon>
        <taxon>Nectriaceae</taxon>
        <taxon>Fusarium</taxon>
        <taxon>Fusarium fujikuroi species complex</taxon>
    </lineage>
</organism>
<sequence>MKVIQYDLLFSGNFEIVLETSNARQIIPIVNTIPRPPSEVGDDEDQTAEENNIKNEDDVSGELTSGSEVSRSVAEPEVESEPYPVSEDGEVGCVSGWNRIFFGKEDPRESEKKGFRLEIKVQKDQLKFFCGPRLLRPAVGSVLEASDYGWDAVALGIIVSAVHGQHQHVPV</sequence>
<dbReference type="AlphaFoldDB" id="A0A9P5EF95"/>
<dbReference type="OrthoDB" id="5031255at2759"/>
<dbReference type="EMBL" id="LUFC02000302">
    <property type="protein sequence ID" value="KAF4498922.1"/>
    <property type="molecule type" value="Genomic_DNA"/>
</dbReference>
<accession>A0A9P5EF95</accession>
<gene>
    <name evidence="2" type="ORF">FAGAP_4935</name>
</gene>
<keyword evidence="3" id="KW-1185">Reference proteome</keyword>
<evidence type="ECO:0000256" key="1">
    <source>
        <dbReference type="SAM" id="MobiDB-lite"/>
    </source>
</evidence>
<feature type="compositionally biased region" description="Low complexity" evidence="1">
    <location>
        <begin position="67"/>
        <end position="86"/>
    </location>
</feature>
<protein>
    <submittedName>
        <fullName evidence="2">Uncharacterized protein</fullName>
    </submittedName>
</protein>
<name>A0A9P5EF95_9HYPO</name>
<proteinExistence type="predicted"/>
<evidence type="ECO:0000313" key="3">
    <source>
        <dbReference type="Proteomes" id="UP000737391"/>
    </source>
</evidence>
<comment type="caution">
    <text evidence="2">The sequence shown here is derived from an EMBL/GenBank/DDBJ whole genome shotgun (WGS) entry which is preliminary data.</text>
</comment>
<feature type="region of interest" description="Disordered" evidence="1">
    <location>
        <begin position="32"/>
        <end position="89"/>
    </location>
</feature>